<keyword evidence="3" id="KW-0813">Transport</keyword>
<organism evidence="9 10">
    <name type="scientific">Plantactinospora sonchi</name>
    <dbReference type="NCBI Taxonomy" id="1544735"/>
    <lineage>
        <taxon>Bacteria</taxon>
        <taxon>Bacillati</taxon>
        <taxon>Actinomycetota</taxon>
        <taxon>Actinomycetes</taxon>
        <taxon>Micromonosporales</taxon>
        <taxon>Micromonosporaceae</taxon>
        <taxon>Plantactinospora</taxon>
    </lineage>
</organism>
<dbReference type="SUPFAM" id="SSF143865">
    <property type="entry name" value="CorA soluble domain-like"/>
    <property type="match status" value="1"/>
</dbReference>
<comment type="similarity">
    <text evidence="2">Belongs to the CorA metal ion transporter (MIT) (TC 1.A.35) family.</text>
</comment>
<keyword evidence="5 8" id="KW-0812">Transmembrane</keyword>
<accession>A0ABU7RQS7</accession>
<name>A0ABU7RQS7_9ACTN</name>
<evidence type="ECO:0000256" key="5">
    <source>
        <dbReference type="ARBA" id="ARBA00022692"/>
    </source>
</evidence>
<reference evidence="9 10" key="1">
    <citation type="submission" date="2024-01" db="EMBL/GenBank/DDBJ databases">
        <title>Genome insights into Plantactinospora sonchi sp. nov.</title>
        <authorList>
            <person name="Wang L."/>
        </authorList>
    </citation>
    <scope>NUCLEOTIDE SEQUENCE [LARGE SCALE GENOMIC DNA]</scope>
    <source>
        <strain evidence="9 10">NEAU-QY2</strain>
    </source>
</reference>
<evidence type="ECO:0000313" key="10">
    <source>
        <dbReference type="Proteomes" id="UP001332243"/>
    </source>
</evidence>
<dbReference type="Proteomes" id="UP001332243">
    <property type="component" value="Unassembled WGS sequence"/>
</dbReference>
<dbReference type="CDD" id="cd12830">
    <property type="entry name" value="MtCorA-like"/>
    <property type="match status" value="1"/>
</dbReference>
<evidence type="ECO:0000256" key="3">
    <source>
        <dbReference type="ARBA" id="ARBA00022448"/>
    </source>
</evidence>
<evidence type="ECO:0000256" key="6">
    <source>
        <dbReference type="ARBA" id="ARBA00022989"/>
    </source>
</evidence>
<keyword evidence="7 8" id="KW-0472">Membrane</keyword>
<evidence type="ECO:0000256" key="2">
    <source>
        <dbReference type="ARBA" id="ARBA00009765"/>
    </source>
</evidence>
<dbReference type="InterPro" id="IPR045861">
    <property type="entry name" value="CorA_cytoplasmic_dom"/>
</dbReference>
<keyword evidence="10" id="KW-1185">Reference proteome</keyword>
<comment type="caution">
    <text evidence="9">The sequence shown here is derived from an EMBL/GenBank/DDBJ whole genome shotgun (WGS) entry which is preliminary data.</text>
</comment>
<dbReference type="PANTHER" id="PTHR46494">
    <property type="entry name" value="CORA FAMILY METAL ION TRANSPORTER (EUROFUNG)"/>
    <property type="match status" value="1"/>
</dbReference>
<evidence type="ECO:0000256" key="1">
    <source>
        <dbReference type="ARBA" id="ARBA00004651"/>
    </source>
</evidence>
<evidence type="ECO:0000256" key="8">
    <source>
        <dbReference type="SAM" id="Phobius"/>
    </source>
</evidence>
<comment type="subcellular location">
    <subcellularLocation>
        <location evidence="1">Cell membrane</location>
        <topology evidence="1">Multi-pass membrane protein</topology>
    </subcellularLocation>
</comment>
<keyword evidence="4" id="KW-1003">Cell membrane</keyword>
<feature type="transmembrane region" description="Helical" evidence="8">
    <location>
        <begin position="317"/>
        <end position="336"/>
    </location>
</feature>
<evidence type="ECO:0000313" key="9">
    <source>
        <dbReference type="EMBL" id="MEE6258855.1"/>
    </source>
</evidence>
<sequence length="374" mass="41790">MAGYERNGRLGGGRIRWAEPVRRVLTRMFHVEDVPADPPGAAGPEADRIVDCATYLEGRRLPGRLDHRAALAAARRGRGFVWLGLYEPTEADFAPIARTFGLDDLVARHAVNRDHRPAVERYDQVTVLVLRTTRYVEHSELTETSEVVETGVVTVFVGPAFVITVRHGAPGALRPVRADLESRPALLALGPWAVGYAVCDRLVNSYVEVAAAVEADVDEAEEQVFARRRQDQSAHIYQLKRELMEFKRAVAPLQRPLAALLEDRVLPRPVTRYFRDVNSTLLRTVERVAAYDDLLNSILQARLAQVSVEQNNDMRKIAAWAAIFAVQTFIAGLYGMNFAVIPGSELPYGFFAVLLVMAVGTVLMYRGFRRNNWL</sequence>
<protein>
    <submittedName>
        <fullName evidence="9">Magnesium and cobalt transport protein CorA</fullName>
    </submittedName>
</protein>
<dbReference type="SUPFAM" id="SSF144083">
    <property type="entry name" value="Magnesium transport protein CorA, transmembrane region"/>
    <property type="match status" value="1"/>
</dbReference>
<dbReference type="InterPro" id="IPR002523">
    <property type="entry name" value="MgTranspt_CorA/ZnTranspt_ZntB"/>
</dbReference>
<proteinExistence type="inferred from homology"/>
<dbReference type="Pfam" id="PF01544">
    <property type="entry name" value="CorA"/>
    <property type="match status" value="1"/>
</dbReference>
<dbReference type="RefSeq" id="WP_331213978.1">
    <property type="nucleotide sequence ID" value="NZ_JAZGQK010000007.1"/>
</dbReference>
<dbReference type="InterPro" id="IPR045863">
    <property type="entry name" value="CorA_TM1_TM2"/>
</dbReference>
<dbReference type="PANTHER" id="PTHR46494:SF1">
    <property type="entry name" value="CORA FAMILY METAL ION TRANSPORTER (EUROFUNG)"/>
    <property type="match status" value="1"/>
</dbReference>
<dbReference type="Gene3D" id="3.30.460.20">
    <property type="entry name" value="CorA soluble domain-like"/>
    <property type="match status" value="1"/>
</dbReference>
<gene>
    <name evidence="9" type="ORF">V1633_10170</name>
</gene>
<dbReference type="EMBL" id="JAZGQK010000007">
    <property type="protein sequence ID" value="MEE6258855.1"/>
    <property type="molecule type" value="Genomic_DNA"/>
</dbReference>
<dbReference type="Gene3D" id="1.20.58.340">
    <property type="entry name" value="Magnesium transport protein CorA, transmembrane region"/>
    <property type="match status" value="2"/>
</dbReference>
<evidence type="ECO:0000256" key="7">
    <source>
        <dbReference type="ARBA" id="ARBA00023136"/>
    </source>
</evidence>
<feature type="transmembrane region" description="Helical" evidence="8">
    <location>
        <begin position="348"/>
        <end position="368"/>
    </location>
</feature>
<keyword evidence="6 8" id="KW-1133">Transmembrane helix</keyword>
<evidence type="ECO:0000256" key="4">
    <source>
        <dbReference type="ARBA" id="ARBA00022475"/>
    </source>
</evidence>